<dbReference type="HOGENOM" id="CLU_2706128_0_0_1"/>
<sequence>MRPSAAQRKKNERTISISIEIIDNSIYESPTEIHQNVRTIPISQYHPLNIHQQNKQSDKLSITIPTIPEEYNN</sequence>
<gene>
    <name evidence="1" type="ORF">GLOINDRAFT_5847</name>
</gene>
<proteinExistence type="predicted"/>
<evidence type="ECO:0000313" key="1">
    <source>
        <dbReference type="EMBL" id="ESA03124.1"/>
    </source>
</evidence>
<accession>U9T4M8</accession>
<dbReference type="EMBL" id="KI295232">
    <property type="protein sequence ID" value="ESA03124.1"/>
    <property type="molecule type" value="Genomic_DNA"/>
</dbReference>
<dbReference type="AlphaFoldDB" id="U9T4M8"/>
<organism evidence="1">
    <name type="scientific">Rhizophagus irregularis (strain DAOM 181602 / DAOM 197198 / MUCL 43194)</name>
    <name type="common">Arbuscular mycorrhizal fungus</name>
    <name type="synonym">Glomus intraradices</name>
    <dbReference type="NCBI Taxonomy" id="747089"/>
    <lineage>
        <taxon>Eukaryota</taxon>
        <taxon>Fungi</taxon>
        <taxon>Fungi incertae sedis</taxon>
        <taxon>Mucoromycota</taxon>
        <taxon>Glomeromycotina</taxon>
        <taxon>Glomeromycetes</taxon>
        <taxon>Glomerales</taxon>
        <taxon>Glomeraceae</taxon>
        <taxon>Rhizophagus</taxon>
    </lineage>
</organism>
<reference evidence="1" key="1">
    <citation type="submission" date="2013-07" db="EMBL/GenBank/DDBJ databases">
        <title>The genome of an arbuscular mycorrhizal fungus provides insights into the evolution of the oldest plant symbiosis.</title>
        <authorList>
            <consortium name="DOE Joint Genome Institute"/>
            <person name="Tisserant E."/>
            <person name="Malbreil M."/>
            <person name="Kuo A."/>
            <person name="Kohler A."/>
            <person name="Symeonidi A."/>
            <person name="Balestrini R."/>
            <person name="Charron P."/>
            <person name="Duensing N."/>
            <person name="Frei-dit-Frey N."/>
            <person name="Gianinazzi-Pearson V."/>
            <person name="Gilbert B."/>
            <person name="Handa Y."/>
            <person name="Hijri M."/>
            <person name="Kaul R."/>
            <person name="Kawaguchi M."/>
            <person name="Krajinski F."/>
            <person name="Lammers P."/>
            <person name="Lapierre D."/>
            <person name="Masclaux F.G."/>
            <person name="Murat C."/>
            <person name="Morin E."/>
            <person name="Ndikumana S."/>
            <person name="Pagni M."/>
            <person name="Petitpierre D."/>
            <person name="Requena N."/>
            <person name="Rosikiewicz P."/>
            <person name="Riley R."/>
            <person name="Saito K."/>
            <person name="San Clemente H."/>
            <person name="Shapiro H."/>
            <person name="van Tuinen D."/>
            <person name="Becard G."/>
            <person name="Bonfante P."/>
            <person name="Paszkowski U."/>
            <person name="Shachar-Hill Y."/>
            <person name="Young J.P."/>
            <person name="Sanders I.R."/>
            <person name="Henrissat B."/>
            <person name="Rensing S.A."/>
            <person name="Grigoriev I.V."/>
            <person name="Corradi N."/>
            <person name="Roux C."/>
            <person name="Martin F."/>
        </authorList>
    </citation>
    <scope>NUCLEOTIDE SEQUENCE</scope>
    <source>
        <strain evidence="1">DAOM 197198</strain>
    </source>
</reference>
<protein>
    <submittedName>
        <fullName evidence="1">Uncharacterized protein</fullName>
    </submittedName>
</protein>
<name>U9T4M8_RHIID</name>